<evidence type="ECO:0000256" key="3">
    <source>
        <dbReference type="ARBA" id="ARBA00023163"/>
    </source>
</evidence>
<dbReference type="InterPro" id="IPR050397">
    <property type="entry name" value="Env_Response_Regulators"/>
</dbReference>
<comment type="caution">
    <text evidence="6">The sequence shown here is derived from an EMBL/GenBank/DDBJ whole genome shotgun (WGS) entry which is preliminary data.</text>
</comment>
<dbReference type="PANTHER" id="PTHR24567:SF28">
    <property type="entry name" value="LISTERIOLYSIN REGULATORY PROTEIN"/>
    <property type="match status" value="1"/>
</dbReference>
<name>A0A7Z0LPA8_9GAMM</name>
<dbReference type="PROSITE" id="PS50042">
    <property type="entry name" value="CNMP_BINDING_3"/>
    <property type="match status" value="1"/>
</dbReference>
<dbReference type="SUPFAM" id="SSF46785">
    <property type="entry name" value="Winged helix' DNA-binding domain"/>
    <property type="match status" value="1"/>
</dbReference>
<dbReference type="Pfam" id="PF00027">
    <property type="entry name" value="cNMP_binding"/>
    <property type="match status" value="1"/>
</dbReference>
<dbReference type="SUPFAM" id="SSF51206">
    <property type="entry name" value="cAMP-binding domain-like"/>
    <property type="match status" value="1"/>
</dbReference>
<dbReference type="InterPro" id="IPR000595">
    <property type="entry name" value="cNMP-bd_dom"/>
</dbReference>
<dbReference type="InterPro" id="IPR012318">
    <property type="entry name" value="HTH_CRP"/>
</dbReference>
<evidence type="ECO:0000256" key="2">
    <source>
        <dbReference type="ARBA" id="ARBA00023125"/>
    </source>
</evidence>
<gene>
    <name evidence="6" type="ORF">HZS81_17560</name>
</gene>
<organism evidence="6 7">
    <name type="scientific">Vreelandella salicampi</name>
    <dbReference type="NCBI Taxonomy" id="1449798"/>
    <lineage>
        <taxon>Bacteria</taxon>
        <taxon>Pseudomonadati</taxon>
        <taxon>Pseudomonadota</taxon>
        <taxon>Gammaproteobacteria</taxon>
        <taxon>Oceanospirillales</taxon>
        <taxon>Halomonadaceae</taxon>
        <taxon>Vreelandella</taxon>
    </lineage>
</organism>
<dbReference type="CDD" id="cd00038">
    <property type="entry name" value="CAP_ED"/>
    <property type="match status" value="1"/>
</dbReference>
<dbReference type="InterPro" id="IPR018490">
    <property type="entry name" value="cNMP-bd_dom_sf"/>
</dbReference>
<keyword evidence="2" id="KW-0238">DNA-binding</keyword>
<dbReference type="GO" id="GO:0005829">
    <property type="term" value="C:cytosol"/>
    <property type="evidence" value="ECO:0007669"/>
    <property type="project" value="TreeGrafter"/>
</dbReference>
<keyword evidence="3" id="KW-0804">Transcription</keyword>
<dbReference type="InterPro" id="IPR036388">
    <property type="entry name" value="WH-like_DNA-bd_sf"/>
</dbReference>
<dbReference type="GO" id="GO:0003700">
    <property type="term" value="F:DNA-binding transcription factor activity"/>
    <property type="evidence" value="ECO:0007669"/>
    <property type="project" value="TreeGrafter"/>
</dbReference>
<evidence type="ECO:0000259" key="4">
    <source>
        <dbReference type="PROSITE" id="PS50042"/>
    </source>
</evidence>
<sequence length="245" mass="27743">MKMAQPTSSSLKLLCQPYQLNELLGGVPWLSDLTEAARTELLAQSSVTCVEDREWLFHQDAPAEWLYIVITGMVRLVRTARDGSQATIRHVERGETLGELSMVSNLGNYLYSAEAKRKTHVIALPAAVCRQVLDVHPACRAEFMSRLALELTDRLEDLTLVTQCDAMARLVSYLLRQMPRGQVRTPYTLRLSLPKRWLADQLAMKPETLSRMLAKLRDQQVIETSRQRLTVLDEPGLRRLLAASE</sequence>
<dbReference type="InterPro" id="IPR036390">
    <property type="entry name" value="WH_DNA-bd_sf"/>
</dbReference>
<reference evidence="6 7" key="1">
    <citation type="journal article" date="2015" name="Int. J. Syst. Evol. Microbiol.">
        <title>Halomonas salicampi sp. nov., a halotolerant and alkalitolerant bacterium isolated from a saltern soil.</title>
        <authorList>
            <person name="Lee J.C."/>
            <person name="Kim Y.S."/>
            <person name="Yun B.S."/>
            <person name="Whang K.S."/>
        </authorList>
    </citation>
    <scope>NUCLEOTIDE SEQUENCE [LARGE SCALE GENOMIC DNA]</scope>
    <source>
        <strain evidence="6 7">BH103</strain>
    </source>
</reference>
<evidence type="ECO:0000256" key="1">
    <source>
        <dbReference type="ARBA" id="ARBA00023015"/>
    </source>
</evidence>
<dbReference type="Gene3D" id="1.10.10.10">
    <property type="entry name" value="Winged helix-like DNA-binding domain superfamily/Winged helix DNA-binding domain"/>
    <property type="match status" value="1"/>
</dbReference>
<dbReference type="AlphaFoldDB" id="A0A7Z0LPA8"/>
<accession>A0A7Z0LPA8</accession>
<dbReference type="SMART" id="SM00100">
    <property type="entry name" value="cNMP"/>
    <property type="match status" value="1"/>
</dbReference>
<dbReference type="EMBL" id="JACCDF010000024">
    <property type="protein sequence ID" value="NYS62563.1"/>
    <property type="molecule type" value="Genomic_DNA"/>
</dbReference>
<dbReference type="RefSeq" id="WP_179931819.1">
    <property type="nucleotide sequence ID" value="NZ_JACCDF010000024.1"/>
</dbReference>
<dbReference type="Proteomes" id="UP000586119">
    <property type="component" value="Unassembled WGS sequence"/>
</dbReference>
<evidence type="ECO:0000313" key="7">
    <source>
        <dbReference type="Proteomes" id="UP000586119"/>
    </source>
</evidence>
<keyword evidence="1" id="KW-0805">Transcription regulation</keyword>
<dbReference type="Gene3D" id="2.60.120.10">
    <property type="entry name" value="Jelly Rolls"/>
    <property type="match status" value="1"/>
</dbReference>
<proteinExistence type="predicted"/>
<dbReference type="SMART" id="SM00419">
    <property type="entry name" value="HTH_CRP"/>
    <property type="match status" value="1"/>
</dbReference>
<evidence type="ECO:0000313" key="6">
    <source>
        <dbReference type="EMBL" id="NYS62563.1"/>
    </source>
</evidence>
<keyword evidence="7" id="KW-1185">Reference proteome</keyword>
<dbReference type="PROSITE" id="PS51063">
    <property type="entry name" value="HTH_CRP_2"/>
    <property type="match status" value="1"/>
</dbReference>
<feature type="domain" description="HTH crp-type" evidence="5">
    <location>
        <begin position="164"/>
        <end position="235"/>
    </location>
</feature>
<dbReference type="InterPro" id="IPR014710">
    <property type="entry name" value="RmlC-like_jellyroll"/>
</dbReference>
<evidence type="ECO:0000259" key="5">
    <source>
        <dbReference type="PROSITE" id="PS51063"/>
    </source>
</evidence>
<protein>
    <submittedName>
        <fullName evidence="6">Crp/Fnr family transcriptional regulator</fullName>
    </submittedName>
</protein>
<dbReference type="Pfam" id="PF13545">
    <property type="entry name" value="HTH_Crp_2"/>
    <property type="match status" value="1"/>
</dbReference>
<dbReference type="GO" id="GO:0003677">
    <property type="term" value="F:DNA binding"/>
    <property type="evidence" value="ECO:0007669"/>
    <property type="project" value="UniProtKB-KW"/>
</dbReference>
<feature type="domain" description="Cyclic nucleotide-binding" evidence="4">
    <location>
        <begin position="29"/>
        <end position="123"/>
    </location>
</feature>
<dbReference type="PANTHER" id="PTHR24567">
    <property type="entry name" value="CRP FAMILY TRANSCRIPTIONAL REGULATORY PROTEIN"/>
    <property type="match status" value="1"/>
</dbReference>